<feature type="transmembrane region" description="Helical" evidence="6">
    <location>
        <begin position="70"/>
        <end position="88"/>
    </location>
</feature>
<keyword evidence="4 6" id="KW-1133">Transmembrane helix</keyword>
<proteinExistence type="predicted"/>
<dbReference type="GO" id="GO:0005886">
    <property type="term" value="C:plasma membrane"/>
    <property type="evidence" value="ECO:0007669"/>
    <property type="project" value="UniProtKB-SubCell"/>
</dbReference>
<reference evidence="7 8" key="1">
    <citation type="submission" date="2019-11" db="EMBL/GenBank/DDBJ databases">
        <title>Bacillus idriensis genome.</title>
        <authorList>
            <person name="Konopka E.N."/>
            <person name="Newman J.D."/>
        </authorList>
    </citation>
    <scope>NUCLEOTIDE SEQUENCE [LARGE SCALE GENOMIC DNA]</scope>
    <source>
        <strain evidence="7 8">DSM 19097</strain>
    </source>
</reference>
<dbReference type="InterPro" id="IPR003740">
    <property type="entry name" value="YitT"/>
</dbReference>
<dbReference type="PANTHER" id="PTHR33545:SF5">
    <property type="entry name" value="UPF0750 MEMBRANE PROTEIN YITT"/>
    <property type="match status" value="1"/>
</dbReference>
<dbReference type="PANTHER" id="PTHR33545">
    <property type="entry name" value="UPF0750 MEMBRANE PROTEIN YITT-RELATED"/>
    <property type="match status" value="1"/>
</dbReference>
<feature type="transmembrane region" description="Helical" evidence="6">
    <location>
        <begin position="6"/>
        <end position="24"/>
    </location>
</feature>
<dbReference type="AlphaFoldDB" id="A0A6I2MD26"/>
<feature type="transmembrane region" description="Helical" evidence="6">
    <location>
        <begin position="95"/>
        <end position="118"/>
    </location>
</feature>
<evidence type="ECO:0000313" key="8">
    <source>
        <dbReference type="Proteomes" id="UP000441585"/>
    </source>
</evidence>
<evidence type="ECO:0000256" key="6">
    <source>
        <dbReference type="SAM" id="Phobius"/>
    </source>
</evidence>
<feature type="transmembrane region" description="Helical" evidence="6">
    <location>
        <begin position="44"/>
        <end position="64"/>
    </location>
</feature>
<evidence type="ECO:0000313" key="7">
    <source>
        <dbReference type="EMBL" id="MRX56245.1"/>
    </source>
</evidence>
<gene>
    <name evidence="7" type="ORF">GJU41_19990</name>
</gene>
<keyword evidence="5 6" id="KW-0472">Membrane</keyword>
<comment type="subcellular location">
    <subcellularLocation>
        <location evidence="1">Cell membrane</location>
        <topology evidence="1">Multi-pass membrane protein</topology>
    </subcellularLocation>
</comment>
<keyword evidence="2" id="KW-1003">Cell membrane</keyword>
<evidence type="ECO:0008006" key="9">
    <source>
        <dbReference type="Google" id="ProtNLM"/>
    </source>
</evidence>
<evidence type="ECO:0000256" key="2">
    <source>
        <dbReference type="ARBA" id="ARBA00022475"/>
    </source>
</evidence>
<organism evidence="7 8">
    <name type="scientific">Metabacillus idriensis</name>
    <dbReference type="NCBI Taxonomy" id="324768"/>
    <lineage>
        <taxon>Bacteria</taxon>
        <taxon>Bacillati</taxon>
        <taxon>Bacillota</taxon>
        <taxon>Bacilli</taxon>
        <taxon>Bacillales</taxon>
        <taxon>Bacillaceae</taxon>
        <taxon>Metabacillus</taxon>
    </lineage>
</organism>
<dbReference type="RefSeq" id="WP_170292866.1">
    <property type="nucleotide sequence ID" value="NZ_CAJGAA010000001.1"/>
</dbReference>
<evidence type="ECO:0000256" key="1">
    <source>
        <dbReference type="ARBA" id="ARBA00004651"/>
    </source>
</evidence>
<dbReference type="InterPro" id="IPR051461">
    <property type="entry name" value="UPF0750_membrane"/>
</dbReference>
<evidence type="ECO:0000256" key="3">
    <source>
        <dbReference type="ARBA" id="ARBA00022692"/>
    </source>
</evidence>
<sequence>MTQKFAAIIIGSLLISIGINGFLVPHHLIDGGVDGIALILHYYFGYKTGLCILFLSLPLCFFSWFFKPVYFYSSIHGLLISAFFIDLLDPLRTQFSLPIFLSSLIGGGLIGIGIGVMLRNNTSTGGTDLLARLISDSTKLNIGISILIIDGLVAAAGYKTLGPRSFFFSCVTIGIIGLITHIIMKPSDH</sequence>
<accession>A0A6I2MD26</accession>
<comment type="caution">
    <text evidence="7">The sequence shown here is derived from an EMBL/GenBank/DDBJ whole genome shotgun (WGS) entry which is preliminary data.</text>
</comment>
<name>A0A6I2MD26_9BACI</name>
<dbReference type="Proteomes" id="UP000441585">
    <property type="component" value="Unassembled WGS sequence"/>
</dbReference>
<keyword evidence="8" id="KW-1185">Reference proteome</keyword>
<evidence type="ECO:0000256" key="4">
    <source>
        <dbReference type="ARBA" id="ARBA00022989"/>
    </source>
</evidence>
<keyword evidence="3 6" id="KW-0812">Transmembrane</keyword>
<dbReference type="Pfam" id="PF02588">
    <property type="entry name" value="YitT_membrane"/>
    <property type="match status" value="1"/>
</dbReference>
<protein>
    <recommendedName>
        <fullName evidence="9">YitT family protein</fullName>
    </recommendedName>
</protein>
<dbReference type="EMBL" id="WKKF01000010">
    <property type="protein sequence ID" value="MRX56245.1"/>
    <property type="molecule type" value="Genomic_DNA"/>
</dbReference>
<feature type="transmembrane region" description="Helical" evidence="6">
    <location>
        <begin position="165"/>
        <end position="184"/>
    </location>
</feature>
<evidence type="ECO:0000256" key="5">
    <source>
        <dbReference type="ARBA" id="ARBA00023136"/>
    </source>
</evidence>